<dbReference type="Gene3D" id="2.60.120.10">
    <property type="entry name" value="Jelly Rolls"/>
    <property type="match status" value="1"/>
</dbReference>
<evidence type="ECO:0000313" key="6">
    <source>
        <dbReference type="EMBL" id="RKN43201.1"/>
    </source>
</evidence>
<keyword evidence="2" id="KW-0238">DNA-binding</keyword>
<dbReference type="InterPro" id="IPR036390">
    <property type="entry name" value="WH_DNA-bd_sf"/>
</dbReference>
<gene>
    <name evidence="6" type="ORF">D7294_12085</name>
</gene>
<dbReference type="SMART" id="SM00100">
    <property type="entry name" value="cNMP"/>
    <property type="match status" value="1"/>
</dbReference>
<dbReference type="InterPro" id="IPR012318">
    <property type="entry name" value="HTH_CRP"/>
</dbReference>
<feature type="domain" description="HTH crp-type" evidence="5">
    <location>
        <begin position="149"/>
        <end position="215"/>
    </location>
</feature>
<dbReference type="PRINTS" id="PR00034">
    <property type="entry name" value="HTHCRP"/>
</dbReference>
<dbReference type="RefSeq" id="WP_120678587.1">
    <property type="nucleotide sequence ID" value="NZ_RBAL01000005.1"/>
</dbReference>
<dbReference type="PANTHER" id="PTHR24567:SF26">
    <property type="entry name" value="REGULATORY PROTEIN YEIL"/>
    <property type="match status" value="1"/>
</dbReference>
<organism evidence="6 7">
    <name type="scientific">Streptomyces hoynatensis</name>
    <dbReference type="NCBI Taxonomy" id="1141874"/>
    <lineage>
        <taxon>Bacteria</taxon>
        <taxon>Bacillati</taxon>
        <taxon>Actinomycetota</taxon>
        <taxon>Actinomycetes</taxon>
        <taxon>Kitasatosporales</taxon>
        <taxon>Streptomycetaceae</taxon>
        <taxon>Streptomyces</taxon>
    </lineage>
</organism>
<dbReference type="InterPro" id="IPR050397">
    <property type="entry name" value="Env_Response_Regulators"/>
</dbReference>
<evidence type="ECO:0000313" key="7">
    <source>
        <dbReference type="Proteomes" id="UP000272474"/>
    </source>
</evidence>
<evidence type="ECO:0000256" key="3">
    <source>
        <dbReference type="ARBA" id="ARBA00023163"/>
    </source>
</evidence>
<dbReference type="PANTHER" id="PTHR24567">
    <property type="entry name" value="CRP FAMILY TRANSCRIPTIONAL REGULATORY PROTEIN"/>
    <property type="match status" value="1"/>
</dbReference>
<keyword evidence="1" id="KW-0805">Transcription regulation</keyword>
<dbReference type="InterPro" id="IPR014710">
    <property type="entry name" value="RmlC-like_jellyroll"/>
</dbReference>
<protein>
    <submittedName>
        <fullName evidence="6">Crp/Fnr family transcriptional regulator</fullName>
    </submittedName>
</protein>
<dbReference type="EMBL" id="RBAL01000005">
    <property type="protein sequence ID" value="RKN43201.1"/>
    <property type="molecule type" value="Genomic_DNA"/>
</dbReference>
<evidence type="ECO:0000259" key="4">
    <source>
        <dbReference type="PROSITE" id="PS50042"/>
    </source>
</evidence>
<evidence type="ECO:0000259" key="5">
    <source>
        <dbReference type="PROSITE" id="PS51063"/>
    </source>
</evidence>
<dbReference type="InterPro" id="IPR018490">
    <property type="entry name" value="cNMP-bd_dom_sf"/>
</dbReference>
<dbReference type="Pfam" id="PF13545">
    <property type="entry name" value="HTH_Crp_2"/>
    <property type="match status" value="1"/>
</dbReference>
<dbReference type="InterPro" id="IPR000595">
    <property type="entry name" value="cNMP-bd_dom"/>
</dbReference>
<dbReference type="CDD" id="cd00038">
    <property type="entry name" value="CAP_ED"/>
    <property type="match status" value="1"/>
</dbReference>
<accession>A0A3A9Z457</accession>
<reference evidence="6 7" key="1">
    <citation type="journal article" date="2014" name="Int. J. Syst. Evol. Microbiol.">
        <title>Streptomyces hoynatensis sp. nov., isolated from deep marine sediment.</title>
        <authorList>
            <person name="Veyisoglu A."/>
            <person name="Sahin N."/>
        </authorList>
    </citation>
    <scope>NUCLEOTIDE SEQUENCE [LARGE SCALE GENOMIC DNA]</scope>
    <source>
        <strain evidence="6 7">KCTC 29097</strain>
    </source>
</reference>
<dbReference type="OrthoDB" id="3678076at2"/>
<evidence type="ECO:0000256" key="2">
    <source>
        <dbReference type="ARBA" id="ARBA00023125"/>
    </source>
</evidence>
<dbReference type="SMART" id="SM00419">
    <property type="entry name" value="HTH_CRP"/>
    <property type="match status" value="1"/>
</dbReference>
<sequence length="224" mass="23293">MAASVSLASLRAVPLLAALPEERLRALGDRAAPRRHPAGRVLRHAGEPATHLLCLLSGRVAATATTAGGRVLRFGEFAAPCALDKVALIDGRGHTATLTAVTPCVVLPVPRAEFLAMAEDVPAVRGHVLRVLAAGARRQQERFAATATLPVVARLAAWLLAEAGADGRVGLPGGQQGVADLLGTTRVTVNRALSRLRREGLVATERGAVRVLAPELLALRAGRP</sequence>
<dbReference type="GO" id="GO:0003677">
    <property type="term" value="F:DNA binding"/>
    <property type="evidence" value="ECO:0007669"/>
    <property type="project" value="UniProtKB-KW"/>
</dbReference>
<dbReference type="InterPro" id="IPR036388">
    <property type="entry name" value="WH-like_DNA-bd_sf"/>
</dbReference>
<evidence type="ECO:0000256" key="1">
    <source>
        <dbReference type="ARBA" id="ARBA00023015"/>
    </source>
</evidence>
<keyword evidence="7" id="KW-1185">Reference proteome</keyword>
<name>A0A3A9Z457_9ACTN</name>
<feature type="domain" description="Cyclic nucleotide-binding" evidence="4">
    <location>
        <begin position="15"/>
        <end position="114"/>
    </location>
</feature>
<dbReference type="PROSITE" id="PS51063">
    <property type="entry name" value="HTH_CRP_2"/>
    <property type="match status" value="1"/>
</dbReference>
<dbReference type="Proteomes" id="UP000272474">
    <property type="component" value="Unassembled WGS sequence"/>
</dbReference>
<dbReference type="PROSITE" id="PS50042">
    <property type="entry name" value="CNMP_BINDING_3"/>
    <property type="match status" value="1"/>
</dbReference>
<keyword evidence="3" id="KW-0804">Transcription</keyword>
<dbReference type="GO" id="GO:0003700">
    <property type="term" value="F:DNA-binding transcription factor activity"/>
    <property type="evidence" value="ECO:0007669"/>
    <property type="project" value="TreeGrafter"/>
</dbReference>
<dbReference type="Pfam" id="PF00027">
    <property type="entry name" value="cNMP_binding"/>
    <property type="match status" value="1"/>
</dbReference>
<dbReference type="GO" id="GO:0005829">
    <property type="term" value="C:cytosol"/>
    <property type="evidence" value="ECO:0007669"/>
    <property type="project" value="TreeGrafter"/>
</dbReference>
<dbReference type="SUPFAM" id="SSF46785">
    <property type="entry name" value="Winged helix' DNA-binding domain"/>
    <property type="match status" value="1"/>
</dbReference>
<dbReference type="AlphaFoldDB" id="A0A3A9Z457"/>
<dbReference type="SUPFAM" id="SSF51206">
    <property type="entry name" value="cAMP-binding domain-like"/>
    <property type="match status" value="1"/>
</dbReference>
<proteinExistence type="predicted"/>
<dbReference type="Gene3D" id="1.10.10.10">
    <property type="entry name" value="Winged helix-like DNA-binding domain superfamily/Winged helix DNA-binding domain"/>
    <property type="match status" value="1"/>
</dbReference>
<comment type="caution">
    <text evidence="6">The sequence shown here is derived from an EMBL/GenBank/DDBJ whole genome shotgun (WGS) entry which is preliminary data.</text>
</comment>